<organism evidence="1 2">
    <name type="scientific">Vibrio sagamiensis NBRC 104589</name>
    <dbReference type="NCBI Taxonomy" id="1219064"/>
    <lineage>
        <taxon>Bacteria</taxon>
        <taxon>Pseudomonadati</taxon>
        <taxon>Pseudomonadota</taxon>
        <taxon>Gammaproteobacteria</taxon>
        <taxon>Vibrionales</taxon>
        <taxon>Vibrionaceae</taxon>
        <taxon>Vibrio</taxon>
    </lineage>
</organism>
<keyword evidence="2" id="KW-1185">Reference proteome</keyword>
<dbReference type="InterPro" id="IPR027417">
    <property type="entry name" value="P-loop_NTPase"/>
</dbReference>
<name>A0A511QE07_9VIBR</name>
<dbReference type="EMBL" id="BJXJ01000013">
    <property type="protein sequence ID" value="GEM75538.1"/>
    <property type="molecule type" value="Genomic_DNA"/>
</dbReference>
<dbReference type="GO" id="GO:0009432">
    <property type="term" value="P:SOS response"/>
    <property type="evidence" value="ECO:0007669"/>
    <property type="project" value="InterPro"/>
</dbReference>
<reference evidence="1 2" key="1">
    <citation type="submission" date="2019-07" db="EMBL/GenBank/DDBJ databases">
        <title>Whole genome shotgun sequence of Vibrio sagamiensis NBRC 104589.</title>
        <authorList>
            <person name="Hosoyama A."/>
            <person name="Uohara A."/>
            <person name="Ohji S."/>
            <person name="Ichikawa N."/>
        </authorList>
    </citation>
    <scope>NUCLEOTIDE SEQUENCE [LARGE SCALE GENOMIC DNA]</scope>
    <source>
        <strain evidence="1 2">NBRC 104589</strain>
    </source>
</reference>
<dbReference type="Gene3D" id="3.40.50.300">
    <property type="entry name" value="P-loop containing nucleotide triphosphate hydrolases"/>
    <property type="match status" value="1"/>
</dbReference>
<sequence length="130" mass="15126">MQFNTQAHTYSRYNRLAQSTHPLMGADQLLSQLATLSLQRQWILFTAECQRPDYEQLSSFNIRCQHILQINRSHTLSEVEIVIKAIQSGNACAVVASNTICSERQSYLRHFAQRYQCEVFFVEGRVNKYH</sequence>
<dbReference type="InterPro" id="IPR004596">
    <property type="entry name" value="Cell_div_suppressor_SulA"/>
</dbReference>
<evidence type="ECO:0000313" key="2">
    <source>
        <dbReference type="Proteomes" id="UP000321922"/>
    </source>
</evidence>
<comment type="caution">
    <text evidence="1">The sequence shown here is derived from an EMBL/GenBank/DDBJ whole genome shotgun (WGS) entry which is preliminary data.</text>
</comment>
<evidence type="ECO:0000313" key="1">
    <source>
        <dbReference type="EMBL" id="GEM75538.1"/>
    </source>
</evidence>
<gene>
    <name evidence="1" type="ORF">VSA01S_16500</name>
</gene>
<dbReference type="RefSeq" id="WP_039980813.1">
    <property type="nucleotide sequence ID" value="NZ_BAOJ01000042.1"/>
</dbReference>
<dbReference type="SUPFAM" id="SSF52540">
    <property type="entry name" value="P-loop containing nucleoside triphosphate hydrolases"/>
    <property type="match status" value="1"/>
</dbReference>
<proteinExistence type="predicted"/>
<dbReference type="GO" id="GO:0051782">
    <property type="term" value="P:negative regulation of cell division"/>
    <property type="evidence" value="ECO:0007669"/>
    <property type="project" value="InterPro"/>
</dbReference>
<dbReference type="Proteomes" id="UP000321922">
    <property type="component" value="Unassembled WGS sequence"/>
</dbReference>
<dbReference type="OrthoDB" id="5898548at2"/>
<protein>
    <submittedName>
        <fullName evidence="1">Cell division inhibitor SulA</fullName>
    </submittedName>
</protein>
<dbReference type="Pfam" id="PF03846">
    <property type="entry name" value="SulA"/>
    <property type="match status" value="1"/>
</dbReference>
<dbReference type="AlphaFoldDB" id="A0A511QE07"/>
<accession>A0A511QE07</accession>